<feature type="transmembrane region" description="Helical" evidence="15">
    <location>
        <begin position="20"/>
        <end position="41"/>
    </location>
</feature>
<dbReference type="InterPro" id="IPR002495">
    <property type="entry name" value="Glyco_trans_8"/>
</dbReference>
<dbReference type="FunFam" id="1.25.40.10:FF:000348">
    <property type="entry name" value="Pentatricopeptide repeat-containing protein chloroplastic"/>
    <property type="match status" value="1"/>
</dbReference>
<dbReference type="PROSITE" id="PS51375">
    <property type="entry name" value="PPR"/>
    <property type="match status" value="1"/>
</dbReference>
<dbReference type="Gene3D" id="1.25.40.10">
    <property type="entry name" value="Tetratricopeptide repeat domain"/>
    <property type="match status" value="2"/>
</dbReference>
<comment type="caution">
    <text evidence="16">The sequence shown here is derived from an EMBL/GenBank/DDBJ whole genome shotgun (WGS) entry which is preliminary data.</text>
</comment>
<evidence type="ECO:0000256" key="7">
    <source>
        <dbReference type="ARBA" id="ARBA00022737"/>
    </source>
</evidence>
<gene>
    <name evidence="16" type="ORF">TEA_029596</name>
</gene>
<evidence type="ECO:0008006" key="18">
    <source>
        <dbReference type="Google" id="ProtNLM"/>
    </source>
</evidence>
<evidence type="ECO:0000256" key="8">
    <source>
        <dbReference type="ARBA" id="ARBA00022968"/>
    </source>
</evidence>
<dbReference type="Pfam" id="PF01501">
    <property type="entry name" value="Glyco_transf_8"/>
    <property type="match status" value="2"/>
</dbReference>
<accession>A0A4S4DP00</accession>
<dbReference type="SUPFAM" id="SSF53448">
    <property type="entry name" value="Nucleotide-diphospho-sugar transferases"/>
    <property type="match status" value="2"/>
</dbReference>
<evidence type="ECO:0000256" key="13">
    <source>
        <dbReference type="ARBA" id="ARBA00023316"/>
    </source>
</evidence>
<keyword evidence="4" id="KW-0328">Glycosyltransferase</keyword>
<comment type="subcellular location">
    <subcellularLocation>
        <location evidence="1">Golgi apparatus membrane</location>
        <topology evidence="1">Single-pass type II membrane protein</topology>
    </subcellularLocation>
</comment>
<dbReference type="Pfam" id="PF01535">
    <property type="entry name" value="PPR"/>
    <property type="match status" value="3"/>
</dbReference>
<evidence type="ECO:0000256" key="6">
    <source>
        <dbReference type="ARBA" id="ARBA00022692"/>
    </source>
</evidence>
<keyword evidence="7" id="KW-0677">Repeat</keyword>
<dbReference type="PANTHER" id="PTHR32116">
    <property type="entry name" value="GALACTURONOSYLTRANSFERASE 4-RELATED"/>
    <property type="match status" value="1"/>
</dbReference>
<proteinExistence type="inferred from homology"/>
<dbReference type="InterPro" id="IPR011990">
    <property type="entry name" value="TPR-like_helical_dom_sf"/>
</dbReference>
<name>A0A4S4DP00_CAMSN</name>
<evidence type="ECO:0000256" key="2">
    <source>
        <dbReference type="ARBA" id="ARBA00004877"/>
    </source>
</evidence>
<evidence type="ECO:0000256" key="10">
    <source>
        <dbReference type="ARBA" id="ARBA00023034"/>
    </source>
</evidence>
<evidence type="ECO:0000256" key="5">
    <source>
        <dbReference type="ARBA" id="ARBA00022679"/>
    </source>
</evidence>
<dbReference type="GO" id="GO:0071555">
    <property type="term" value="P:cell wall organization"/>
    <property type="evidence" value="ECO:0007669"/>
    <property type="project" value="UniProtKB-KW"/>
</dbReference>
<evidence type="ECO:0000256" key="14">
    <source>
        <dbReference type="PROSITE-ProRule" id="PRU00708"/>
    </source>
</evidence>
<dbReference type="InterPro" id="IPR029044">
    <property type="entry name" value="Nucleotide-diphossugar_trans"/>
</dbReference>
<dbReference type="GO" id="GO:0000139">
    <property type="term" value="C:Golgi membrane"/>
    <property type="evidence" value="ECO:0007669"/>
    <property type="project" value="UniProtKB-SubCell"/>
</dbReference>
<organism evidence="16 17">
    <name type="scientific">Camellia sinensis var. sinensis</name>
    <name type="common">China tea</name>
    <dbReference type="NCBI Taxonomy" id="542762"/>
    <lineage>
        <taxon>Eukaryota</taxon>
        <taxon>Viridiplantae</taxon>
        <taxon>Streptophyta</taxon>
        <taxon>Embryophyta</taxon>
        <taxon>Tracheophyta</taxon>
        <taxon>Spermatophyta</taxon>
        <taxon>Magnoliopsida</taxon>
        <taxon>eudicotyledons</taxon>
        <taxon>Gunneridae</taxon>
        <taxon>Pentapetalae</taxon>
        <taxon>asterids</taxon>
        <taxon>Ericales</taxon>
        <taxon>Theaceae</taxon>
        <taxon>Camellia</taxon>
    </lineage>
</organism>
<comment type="pathway">
    <text evidence="2">Glycan metabolism; pectin biosynthesis.</text>
</comment>
<dbReference type="Gene3D" id="3.90.550.10">
    <property type="entry name" value="Spore Coat Polysaccharide Biosynthesis Protein SpsA, Chain A"/>
    <property type="match status" value="2"/>
</dbReference>
<evidence type="ECO:0000313" key="16">
    <source>
        <dbReference type="EMBL" id="THG04768.1"/>
    </source>
</evidence>
<keyword evidence="8" id="KW-0735">Signal-anchor</keyword>
<dbReference type="EMBL" id="SDRB02010710">
    <property type="protein sequence ID" value="THG04768.1"/>
    <property type="molecule type" value="Genomic_DNA"/>
</dbReference>
<evidence type="ECO:0000256" key="11">
    <source>
        <dbReference type="ARBA" id="ARBA00023136"/>
    </source>
</evidence>
<dbReference type="UniPathway" id="UPA00845"/>
<keyword evidence="6 15" id="KW-0812">Transmembrane</keyword>
<dbReference type="Pfam" id="PF25557">
    <property type="entry name" value="GAUT_1"/>
    <property type="match status" value="1"/>
</dbReference>
<protein>
    <recommendedName>
        <fullName evidence="18">Hexosyltransferase</fullName>
    </recommendedName>
</protein>
<reference evidence="16 17" key="1">
    <citation type="journal article" date="2018" name="Proc. Natl. Acad. Sci. U.S.A.">
        <title>Draft genome sequence of Camellia sinensis var. sinensis provides insights into the evolution of the tea genome and tea quality.</title>
        <authorList>
            <person name="Wei C."/>
            <person name="Yang H."/>
            <person name="Wang S."/>
            <person name="Zhao J."/>
            <person name="Liu C."/>
            <person name="Gao L."/>
            <person name="Xia E."/>
            <person name="Lu Y."/>
            <person name="Tai Y."/>
            <person name="She G."/>
            <person name="Sun J."/>
            <person name="Cao H."/>
            <person name="Tong W."/>
            <person name="Gao Q."/>
            <person name="Li Y."/>
            <person name="Deng W."/>
            <person name="Jiang X."/>
            <person name="Wang W."/>
            <person name="Chen Q."/>
            <person name="Zhang S."/>
            <person name="Li H."/>
            <person name="Wu J."/>
            <person name="Wang P."/>
            <person name="Li P."/>
            <person name="Shi C."/>
            <person name="Zheng F."/>
            <person name="Jian J."/>
            <person name="Huang B."/>
            <person name="Shan D."/>
            <person name="Shi M."/>
            <person name="Fang C."/>
            <person name="Yue Y."/>
            <person name="Li F."/>
            <person name="Li D."/>
            <person name="Wei S."/>
            <person name="Han B."/>
            <person name="Jiang C."/>
            <person name="Yin Y."/>
            <person name="Xia T."/>
            <person name="Zhang Z."/>
            <person name="Bennetzen J.L."/>
            <person name="Zhao S."/>
            <person name="Wan X."/>
        </authorList>
    </citation>
    <scope>NUCLEOTIDE SEQUENCE [LARGE SCALE GENOMIC DNA]</scope>
    <source>
        <strain evidence="17">cv. Shuchazao</strain>
        <tissue evidence="16">Leaf</tissue>
    </source>
</reference>
<evidence type="ECO:0000256" key="15">
    <source>
        <dbReference type="SAM" id="Phobius"/>
    </source>
</evidence>
<keyword evidence="13" id="KW-0961">Cell wall biogenesis/degradation</keyword>
<keyword evidence="9 15" id="KW-1133">Transmembrane helix</keyword>
<keyword evidence="10" id="KW-0333">Golgi apparatus</keyword>
<comment type="similarity">
    <text evidence="3">Belongs to the glycosyltransferase 8 family.</text>
</comment>
<sequence length="1236" mass="140657">MKGGGSSFTVPPKRRWRCLVVAVLGLVFLSMLVPLVFLLGLHSGFHSTSAYATEPQTSTSNVLKVFEQHNRANSGNQTKTQTDQSKPVDALISRSMPTLPKWHRYITFHISLLKQFYMPVLDLRITDLFLLSSYELRMLSVKEKATVFEFHSYDALIDSRRNSVKEAENKTIGLTVPTDVPKPRPKANSTGIGVTVEVTEYMKGIIDESEKSCEVKFGSYCIWRQEHKEKMKDDMVKKLKDQLYVARAYYPSIAKLPAQDKLSHEMKQNIQEFERVLSETTTDADLPQQIEKKLQKMEAVIARAKSVTVDCNNVDKKLRQLVDLTEDESNFHMKQSVFLYQLAVQTMPKSFHCLSMRLTVEYFRSPPPDMDHSRAEKYMNPALHHYVMFSKNVLASSLVINSTVMNAKESENQVFHVFTDGENYFAMKLWFFRNTYKEATIQVLNIEELNLNDHEKATPLQLSLAEEFRISFHSVDKPSTTGVRTEYLSVFSHSHYLLPKVFPTFKRVVVLDDDIVVQRDLSVLWSLDMEGQVNGAVQFCAVQLGQLKNLLGGNISDRNSCAWMSGLNIIDLTRWREQNLTETFQRLVQEQLNRGEELNKAATMRASLLAFQGLVHALDDTWMLSGLGHDYGLDIEAINKAAVLHFNGNMKPWIELGIPKYKRYWKKFLNRENQFLRIQRKSSVLYFVGINFLYMRGLLARAEKYMNPALHHYVMFSKNVLASSLVINSTVMNAKESENQVFHVFTDGENYFAMKLWFFRNTYKEATIQVLNIEELNLNDHEKATPLQLSLAEEFRISFHSVDKPSTTGVRTEYLSVFSHSHYLLPKVFPTFKRVVVLDDDIVVQRDLSALWSLDMEGKVNGAVQFCAVQLGQLKNLLGGNISDRNSCAWMSGLNIIDLTRWREQNLTETFQRLVQERRQTMNHKSLGHVLHKSCQSLLKLKQIHGQSIILGIYNHHQHFTCKLLNSYLKLGQPLLAHTVFSHIQNPDVVSLTCLISIYLHLQLPTNAFSVFSHLVLSGLKPDGFSMVAALSACGRMGDLNSGKIVHAMAFRFEFWGGSEPPILGNALIDMYSRNKRIQSAQTVFEAMEIKDVASWTSLLSGYVKCNDLEHARHLFDIMPHRNVISWTAMIVGYVNGDSPIRALELFREMMRADGEEDYPTAVTIVAVLSGCADIGAFDLGMSIHGYVNKTNLIVDVVVNNALVDLYSKSGSLDLAVVSWPAGVCRKPLRCLSQKT</sequence>
<keyword evidence="11 15" id="KW-0472">Membrane</keyword>
<evidence type="ECO:0000256" key="3">
    <source>
        <dbReference type="ARBA" id="ARBA00006351"/>
    </source>
</evidence>
<keyword evidence="17" id="KW-1185">Reference proteome</keyword>
<dbReference type="GO" id="GO:0045489">
    <property type="term" value="P:pectin biosynthetic process"/>
    <property type="evidence" value="ECO:0007669"/>
    <property type="project" value="UniProtKB-UniPathway"/>
</dbReference>
<keyword evidence="12" id="KW-0325">Glycoprotein</keyword>
<evidence type="ECO:0000256" key="1">
    <source>
        <dbReference type="ARBA" id="ARBA00004323"/>
    </source>
</evidence>
<evidence type="ECO:0000313" key="17">
    <source>
        <dbReference type="Proteomes" id="UP000306102"/>
    </source>
</evidence>
<dbReference type="FunFam" id="3.90.550.10:FF:000056">
    <property type="entry name" value="Hexosyltransferase"/>
    <property type="match status" value="1"/>
</dbReference>
<evidence type="ECO:0000256" key="9">
    <source>
        <dbReference type="ARBA" id="ARBA00022989"/>
    </source>
</evidence>
<dbReference type="GO" id="GO:0047262">
    <property type="term" value="F:polygalacturonate 4-alpha-galacturonosyltransferase activity"/>
    <property type="evidence" value="ECO:0007669"/>
    <property type="project" value="InterPro"/>
</dbReference>
<feature type="repeat" description="PPR" evidence="14">
    <location>
        <begin position="1092"/>
        <end position="1126"/>
    </location>
</feature>
<dbReference type="STRING" id="542762.A0A4S4DP00"/>
<dbReference type="NCBIfam" id="TIGR00756">
    <property type="entry name" value="PPR"/>
    <property type="match status" value="2"/>
</dbReference>
<dbReference type="PANTHER" id="PTHR32116:SF12">
    <property type="entry name" value="GALACTURONOSYLTRANSFERASE 7-RELATED"/>
    <property type="match status" value="1"/>
</dbReference>
<evidence type="ECO:0000256" key="12">
    <source>
        <dbReference type="ARBA" id="ARBA00023180"/>
    </source>
</evidence>
<evidence type="ECO:0000256" key="4">
    <source>
        <dbReference type="ARBA" id="ARBA00022676"/>
    </source>
</evidence>
<dbReference type="Proteomes" id="UP000306102">
    <property type="component" value="Unassembled WGS sequence"/>
</dbReference>
<keyword evidence="5" id="KW-0808">Transferase</keyword>
<dbReference type="InterPro" id="IPR029993">
    <property type="entry name" value="GAUT"/>
</dbReference>
<dbReference type="InterPro" id="IPR002885">
    <property type="entry name" value="PPR_rpt"/>
</dbReference>
<dbReference type="AlphaFoldDB" id="A0A4S4DP00"/>